<accession>A0A1B1AEM0</accession>
<keyword evidence="2" id="KW-0808">Transferase</keyword>
<dbReference type="RefSeq" id="WP_066767771.1">
    <property type="nucleotide sequence ID" value="NZ_CP013244.1"/>
</dbReference>
<dbReference type="InParanoid" id="A0A1B1AEM0"/>
<protein>
    <recommendedName>
        <fullName evidence="4">Phospholipid/glycerol acyltransferase domain-containing protein</fullName>
    </recommendedName>
</protein>
<name>A0A1B1AEM0_9PROT</name>
<evidence type="ECO:0000256" key="1">
    <source>
        <dbReference type="ARBA" id="ARBA00005189"/>
    </source>
</evidence>
<dbReference type="GO" id="GO:0006654">
    <property type="term" value="P:phosphatidic acid biosynthetic process"/>
    <property type="evidence" value="ECO:0007669"/>
    <property type="project" value="TreeGrafter"/>
</dbReference>
<dbReference type="Proteomes" id="UP000092498">
    <property type="component" value="Chromosome"/>
</dbReference>
<dbReference type="PANTHER" id="PTHR10434:SF9">
    <property type="entry name" value="PHOSPHOLIPID_GLYCEROL ACYLTRANSFERASE DOMAIN-CONTAINING PROTEIN"/>
    <property type="match status" value="1"/>
</dbReference>
<gene>
    <name evidence="5" type="ORF">ATE48_03300</name>
</gene>
<dbReference type="PANTHER" id="PTHR10434">
    <property type="entry name" value="1-ACYL-SN-GLYCEROL-3-PHOSPHATE ACYLTRANSFERASE"/>
    <property type="match status" value="1"/>
</dbReference>
<evidence type="ECO:0000256" key="2">
    <source>
        <dbReference type="ARBA" id="ARBA00022679"/>
    </source>
</evidence>
<dbReference type="SUPFAM" id="SSF69593">
    <property type="entry name" value="Glycerol-3-phosphate (1)-acyltransferase"/>
    <property type="match status" value="1"/>
</dbReference>
<dbReference type="GO" id="GO:0003841">
    <property type="term" value="F:1-acylglycerol-3-phosphate O-acyltransferase activity"/>
    <property type="evidence" value="ECO:0007669"/>
    <property type="project" value="TreeGrafter"/>
</dbReference>
<dbReference type="InterPro" id="IPR002123">
    <property type="entry name" value="Plipid/glycerol_acylTrfase"/>
</dbReference>
<feature type="domain" description="Phospholipid/glycerol acyltransferase" evidence="4">
    <location>
        <begin position="53"/>
        <end position="165"/>
    </location>
</feature>
<proteinExistence type="predicted"/>
<organism evidence="5 6">
    <name type="scientific">Candidatus Viadribacter manganicus</name>
    <dbReference type="NCBI Taxonomy" id="1759059"/>
    <lineage>
        <taxon>Bacteria</taxon>
        <taxon>Pseudomonadati</taxon>
        <taxon>Pseudomonadota</taxon>
        <taxon>Alphaproteobacteria</taxon>
        <taxon>Hyphomonadales</taxon>
        <taxon>Hyphomonadaceae</taxon>
        <taxon>Candidatus Viadribacter</taxon>
    </lineage>
</organism>
<evidence type="ECO:0000256" key="3">
    <source>
        <dbReference type="ARBA" id="ARBA00023315"/>
    </source>
</evidence>
<evidence type="ECO:0000313" key="6">
    <source>
        <dbReference type="Proteomes" id="UP000092498"/>
    </source>
</evidence>
<comment type="pathway">
    <text evidence="1">Lipid metabolism.</text>
</comment>
<evidence type="ECO:0000313" key="5">
    <source>
        <dbReference type="EMBL" id="ANP45014.1"/>
    </source>
</evidence>
<dbReference type="OrthoDB" id="9796839at2"/>
<dbReference type="SMART" id="SM00563">
    <property type="entry name" value="PlsC"/>
    <property type="match status" value="1"/>
</dbReference>
<dbReference type="STRING" id="1759059.ATE48_03300"/>
<keyword evidence="3" id="KW-0012">Acyltransferase</keyword>
<dbReference type="Pfam" id="PF01553">
    <property type="entry name" value="Acyltransferase"/>
    <property type="match status" value="1"/>
</dbReference>
<dbReference type="EMBL" id="CP013244">
    <property type="protein sequence ID" value="ANP45014.1"/>
    <property type="molecule type" value="Genomic_DNA"/>
</dbReference>
<evidence type="ECO:0000259" key="4">
    <source>
        <dbReference type="SMART" id="SM00563"/>
    </source>
</evidence>
<dbReference type="AlphaFoldDB" id="A0A1B1AEM0"/>
<reference evidence="5 6" key="1">
    <citation type="submission" date="2015-11" db="EMBL/GenBank/DDBJ databases">
        <title>Whole-Genome Sequence of Candidatus Oderbacter manganicum from the National Park Lower Oder Valley, Germany.</title>
        <authorList>
            <person name="Braun B."/>
            <person name="Liere K."/>
            <person name="Szewzyk U."/>
        </authorList>
    </citation>
    <scope>NUCLEOTIDE SEQUENCE [LARGE SCALE GENOMIC DNA]</scope>
    <source>
        <strain evidence="5 6">OTSz_A_272</strain>
    </source>
</reference>
<dbReference type="KEGG" id="cbot:ATE48_03300"/>
<keyword evidence="6" id="KW-1185">Reference proteome</keyword>
<sequence>MSSTEQIVIAPDSARPAPSSGLVSDITRWVCGAFLTLCGWTLRGDFPGIDKAVLIAAPHTSNWDGVYMLATAGFYRVKLRWMGKKSLTQGPFGGVVKWLGCVPIDRSAANDVVREMTDAFASEQRMILAIPPEGTRSATREWKTGFYHIARAADVPLILSVLDYGTKTISLAAIIRPKDDYESDLKIIQSYYAHAQGRHAGKFQITR</sequence>
<dbReference type="CDD" id="cd07988">
    <property type="entry name" value="LPLAT_ABO13168-like"/>
    <property type="match status" value="1"/>
</dbReference>